<name>A0AAU9PR51_9ASTR</name>
<evidence type="ECO:0000256" key="2">
    <source>
        <dbReference type="ARBA" id="ARBA00022692"/>
    </source>
</evidence>
<dbReference type="SUPFAM" id="SSF52058">
    <property type="entry name" value="L domain-like"/>
    <property type="match status" value="1"/>
</dbReference>
<keyword evidence="3" id="KW-0732">Signal</keyword>
<comment type="caution">
    <text evidence="7">The sequence shown here is derived from an EMBL/GenBank/DDBJ whole genome shotgun (WGS) entry which is preliminary data.</text>
</comment>
<dbReference type="InterPro" id="IPR001611">
    <property type="entry name" value="Leu-rich_rpt"/>
</dbReference>
<evidence type="ECO:0000313" key="7">
    <source>
        <dbReference type="EMBL" id="CAH1452714.1"/>
    </source>
</evidence>
<reference evidence="7 8" key="1">
    <citation type="submission" date="2022-01" db="EMBL/GenBank/DDBJ databases">
        <authorList>
            <person name="Xiong W."/>
            <person name="Schranz E."/>
        </authorList>
    </citation>
    <scope>NUCLEOTIDE SEQUENCE [LARGE SCALE GENOMIC DNA]</scope>
</reference>
<dbReference type="Proteomes" id="UP001157418">
    <property type="component" value="Unassembled WGS sequence"/>
</dbReference>
<dbReference type="GO" id="GO:0016020">
    <property type="term" value="C:membrane"/>
    <property type="evidence" value="ECO:0007669"/>
    <property type="project" value="UniProtKB-SubCell"/>
</dbReference>
<evidence type="ECO:0000256" key="6">
    <source>
        <dbReference type="ARBA" id="ARBA00023180"/>
    </source>
</evidence>
<evidence type="ECO:0000256" key="4">
    <source>
        <dbReference type="ARBA" id="ARBA00022989"/>
    </source>
</evidence>
<sequence>MIRLRYLCLGLNDLNGTIPRSIGSLTKLWHLDLSDNSLYGIIPLEFGNLTNLQVINLGSLGKCRVWNLEWLSHLSHLEALKMDGISLAKQNYWIGVILSLRKLSSLSLDVCELSQVMYPYSSSFLNSS</sequence>
<keyword evidence="6" id="KW-0325">Glycoprotein</keyword>
<dbReference type="InterPro" id="IPR032675">
    <property type="entry name" value="LRR_dom_sf"/>
</dbReference>
<organism evidence="7 8">
    <name type="scientific">Lactuca virosa</name>
    <dbReference type="NCBI Taxonomy" id="75947"/>
    <lineage>
        <taxon>Eukaryota</taxon>
        <taxon>Viridiplantae</taxon>
        <taxon>Streptophyta</taxon>
        <taxon>Embryophyta</taxon>
        <taxon>Tracheophyta</taxon>
        <taxon>Spermatophyta</taxon>
        <taxon>Magnoliopsida</taxon>
        <taxon>eudicotyledons</taxon>
        <taxon>Gunneridae</taxon>
        <taxon>Pentapetalae</taxon>
        <taxon>asterids</taxon>
        <taxon>campanulids</taxon>
        <taxon>Asterales</taxon>
        <taxon>Asteraceae</taxon>
        <taxon>Cichorioideae</taxon>
        <taxon>Cichorieae</taxon>
        <taxon>Lactucinae</taxon>
        <taxon>Lactuca</taxon>
    </lineage>
</organism>
<dbReference type="Gene3D" id="3.80.10.10">
    <property type="entry name" value="Ribonuclease Inhibitor"/>
    <property type="match status" value="1"/>
</dbReference>
<evidence type="ECO:0000256" key="3">
    <source>
        <dbReference type="ARBA" id="ARBA00022729"/>
    </source>
</evidence>
<proteinExistence type="predicted"/>
<keyword evidence="2" id="KW-0812">Transmembrane</keyword>
<gene>
    <name evidence="7" type="ORF">LVIROSA_LOCUS38003</name>
</gene>
<dbReference type="EMBL" id="CAKMRJ010005745">
    <property type="protein sequence ID" value="CAH1452714.1"/>
    <property type="molecule type" value="Genomic_DNA"/>
</dbReference>
<evidence type="ECO:0000256" key="1">
    <source>
        <dbReference type="ARBA" id="ARBA00004479"/>
    </source>
</evidence>
<evidence type="ECO:0000313" key="8">
    <source>
        <dbReference type="Proteomes" id="UP001157418"/>
    </source>
</evidence>
<dbReference type="PANTHER" id="PTHR48063">
    <property type="entry name" value="LRR RECEPTOR-LIKE KINASE"/>
    <property type="match status" value="1"/>
</dbReference>
<keyword evidence="8" id="KW-1185">Reference proteome</keyword>
<evidence type="ECO:0000256" key="5">
    <source>
        <dbReference type="ARBA" id="ARBA00023136"/>
    </source>
</evidence>
<dbReference type="InterPro" id="IPR046956">
    <property type="entry name" value="RLP23-like"/>
</dbReference>
<evidence type="ECO:0008006" key="9">
    <source>
        <dbReference type="Google" id="ProtNLM"/>
    </source>
</evidence>
<accession>A0AAU9PR51</accession>
<protein>
    <recommendedName>
        <fullName evidence="9">Leucine-rich repeat-containing N-terminal plant-type domain-containing protein</fullName>
    </recommendedName>
</protein>
<keyword evidence="5" id="KW-0472">Membrane</keyword>
<dbReference type="PANTHER" id="PTHR48063:SF103">
    <property type="entry name" value="LEUCINE-RICH RECEPTOR-LIKE KINASE FAMILY PROTEIN"/>
    <property type="match status" value="1"/>
</dbReference>
<dbReference type="Pfam" id="PF00560">
    <property type="entry name" value="LRR_1"/>
    <property type="match status" value="2"/>
</dbReference>
<comment type="subcellular location">
    <subcellularLocation>
        <location evidence="1">Membrane</location>
        <topology evidence="1">Single-pass type I membrane protein</topology>
    </subcellularLocation>
</comment>
<dbReference type="AlphaFoldDB" id="A0AAU9PR51"/>
<keyword evidence="4" id="KW-1133">Transmembrane helix</keyword>